<sequence length="891" mass="99847">MDWPTDERQTQTQHEDKDKDLDFWRWPHLDHVSLGRLTLVEQGGRLTWSTVVDTTRSRRIIPLGGSARVFPETRPADINLRKHSTRKRSEQGLQHIRMYFPDADFPGELVRDELIAQDKEFVPFDPFLGNLLELSPLHRTENMYDVLFPMGSLNNELNVSSLVPNTSGNLVFKASGVRSFTFETPILQISSSVLSSHDPPPLSNIALVRTYTSVSLITISPSADGPYSKITRNIDVTRSDTGDIPIMDSRILGAGPDIVAINRMGHVYKCNVYGAGKSMQIIEGGGTSVGDSQADLMDHFWQLGVTNRNDECFLTSRTSVRHWDFRTNESPTVVFYLDSPGEVVTSYETQGLDHLSRVTTTGHVVWLDDRYRSKPLLSFKHHRSRDMTLRTLTIQLKAGPMSLLTSRKNSLVTVYDVNRGADNLVHCNSTPNCLPWDKPMFTRCTGLAMVASPCGTGMSLLRLTHQGSIHRQDIRVVTSKDVETQPTREEALTYEWDADVQNLDEKAKDLPPFLGPAAARYFTEVDLRAAYERIFALRGHSGDESRDDISAVLDRFPSVWQQAEVPFEGMLTTLDIVTHVAKGSKTPAWTDFFAGRTIDYKQRFRALMSGNLPTQDLASRVPWRYSILETVRRLPYEISNDWPSFHERLKKLELRLDEAKSTASLRREGEAQEYVIVDLALSCDAFSLQPIAKPHSADTKPGAIPEEPPEVHFGYFHPIRKIGANHYKSTEDMSMSLYEESTAVSSPLGVRLLLAEWEVGTDVESYVYHDPYNTTESVGVLAPPRRKQALPTAEEAAQLHRRPPVLQTVVAPKQRPPAVVTAAIAQPVWKLSGTQVTQTMENSYSQEIAFNPNSDAFSQELMTSTQVLPGPYGGRPGVGKKKPAKKRIGGF</sequence>
<dbReference type="InterPro" id="IPR019350">
    <property type="entry name" value="RNA_pol_I-sp_TIF_RRN6-like"/>
</dbReference>
<dbReference type="AlphaFoldDB" id="A0A0C3AB81"/>
<feature type="region of interest" description="Disordered" evidence="1">
    <location>
        <begin position="868"/>
        <end position="891"/>
    </location>
</feature>
<dbReference type="InParanoid" id="A0A0C3AB81"/>
<protein>
    <submittedName>
        <fullName evidence="2">Uncharacterized protein</fullName>
    </submittedName>
</protein>
<reference evidence="2 3" key="1">
    <citation type="submission" date="2014-04" db="EMBL/GenBank/DDBJ databases">
        <authorList>
            <consortium name="DOE Joint Genome Institute"/>
            <person name="Kuo A."/>
            <person name="Kohler A."/>
            <person name="Nagy L.G."/>
            <person name="Floudas D."/>
            <person name="Copeland A."/>
            <person name="Barry K.W."/>
            <person name="Cichocki N."/>
            <person name="Veneault-Fourrey C."/>
            <person name="LaButti K."/>
            <person name="Lindquist E.A."/>
            <person name="Lipzen A."/>
            <person name="Lundell T."/>
            <person name="Morin E."/>
            <person name="Murat C."/>
            <person name="Sun H."/>
            <person name="Tunlid A."/>
            <person name="Henrissat B."/>
            <person name="Grigoriev I.V."/>
            <person name="Hibbett D.S."/>
            <person name="Martin F."/>
            <person name="Nordberg H.P."/>
            <person name="Cantor M.N."/>
            <person name="Hua S.X."/>
        </authorList>
    </citation>
    <scope>NUCLEOTIDE SEQUENCE [LARGE SCALE GENOMIC DNA]</scope>
    <source>
        <strain evidence="2 3">Foug A</strain>
    </source>
</reference>
<dbReference type="STRING" id="1036808.A0A0C3AB81"/>
<dbReference type="OrthoDB" id="2382881at2759"/>
<dbReference type="HOGENOM" id="CLU_007284_0_0_1"/>
<organism evidence="2 3">
    <name type="scientific">Scleroderma citrinum Foug A</name>
    <dbReference type="NCBI Taxonomy" id="1036808"/>
    <lineage>
        <taxon>Eukaryota</taxon>
        <taxon>Fungi</taxon>
        <taxon>Dikarya</taxon>
        <taxon>Basidiomycota</taxon>
        <taxon>Agaricomycotina</taxon>
        <taxon>Agaricomycetes</taxon>
        <taxon>Agaricomycetidae</taxon>
        <taxon>Boletales</taxon>
        <taxon>Sclerodermatineae</taxon>
        <taxon>Sclerodermataceae</taxon>
        <taxon>Scleroderma</taxon>
    </lineage>
</organism>
<accession>A0A0C3AB81</accession>
<evidence type="ECO:0000256" key="1">
    <source>
        <dbReference type="SAM" id="MobiDB-lite"/>
    </source>
</evidence>
<evidence type="ECO:0000313" key="2">
    <source>
        <dbReference type="EMBL" id="KIM62142.1"/>
    </source>
</evidence>
<feature type="compositionally biased region" description="Basic residues" evidence="1">
    <location>
        <begin position="878"/>
        <end position="891"/>
    </location>
</feature>
<proteinExistence type="predicted"/>
<reference evidence="3" key="2">
    <citation type="submission" date="2015-01" db="EMBL/GenBank/DDBJ databases">
        <title>Evolutionary Origins and Diversification of the Mycorrhizal Mutualists.</title>
        <authorList>
            <consortium name="DOE Joint Genome Institute"/>
            <consortium name="Mycorrhizal Genomics Consortium"/>
            <person name="Kohler A."/>
            <person name="Kuo A."/>
            <person name="Nagy L.G."/>
            <person name="Floudas D."/>
            <person name="Copeland A."/>
            <person name="Barry K.W."/>
            <person name="Cichocki N."/>
            <person name="Veneault-Fourrey C."/>
            <person name="LaButti K."/>
            <person name="Lindquist E.A."/>
            <person name="Lipzen A."/>
            <person name="Lundell T."/>
            <person name="Morin E."/>
            <person name="Murat C."/>
            <person name="Riley R."/>
            <person name="Ohm R."/>
            <person name="Sun H."/>
            <person name="Tunlid A."/>
            <person name="Henrissat B."/>
            <person name="Grigoriev I.V."/>
            <person name="Hibbett D.S."/>
            <person name="Martin F."/>
        </authorList>
    </citation>
    <scope>NUCLEOTIDE SEQUENCE [LARGE SCALE GENOMIC DNA]</scope>
    <source>
        <strain evidence="3">Foug A</strain>
    </source>
</reference>
<name>A0A0C3AB81_9AGAM</name>
<evidence type="ECO:0000313" key="3">
    <source>
        <dbReference type="Proteomes" id="UP000053989"/>
    </source>
</evidence>
<gene>
    <name evidence="2" type="ORF">SCLCIDRAFT_1215490</name>
</gene>
<keyword evidence="3" id="KW-1185">Reference proteome</keyword>
<dbReference type="PANTHER" id="PTHR28221">
    <property type="entry name" value="RNA POLYMERASE I-SPECIFIC TRANSCRIPTION INITIATION FACTOR RRN6"/>
    <property type="match status" value="1"/>
</dbReference>
<dbReference type="Proteomes" id="UP000053989">
    <property type="component" value="Unassembled WGS sequence"/>
</dbReference>
<dbReference type="PANTHER" id="PTHR28221:SF2">
    <property type="entry name" value="RNA POLYMERASE I-SPECIFIC TRANSCRIPTION INITIATION FACTOR RRN6"/>
    <property type="match status" value="1"/>
</dbReference>
<dbReference type="EMBL" id="KN822045">
    <property type="protein sequence ID" value="KIM62142.1"/>
    <property type="molecule type" value="Genomic_DNA"/>
</dbReference>